<dbReference type="InterPro" id="IPR036838">
    <property type="entry name" value="Ribosomal_uS10_dom_sf"/>
</dbReference>
<feature type="compositionally biased region" description="Basic and acidic residues" evidence="4">
    <location>
        <begin position="731"/>
        <end position="741"/>
    </location>
</feature>
<evidence type="ECO:0000256" key="1">
    <source>
        <dbReference type="ARBA" id="ARBA00007102"/>
    </source>
</evidence>
<dbReference type="InterPro" id="IPR013320">
    <property type="entry name" value="ConA-like_dom_sf"/>
</dbReference>
<dbReference type="SUPFAM" id="SSF54999">
    <property type="entry name" value="Ribosomal protein S10"/>
    <property type="match status" value="1"/>
</dbReference>
<feature type="compositionally biased region" description="Basic and acidic residues" evidence="4">
    <location>
        <begin position="792"/>
        <end position="805"/>
    </location>
</feature>
<keyword evidence="7" id="KW-1185">Reference proteome</keyword>
<dbReference type="PANTHER" id="PTHR11700">
    <property type="entry name" value="30S RIBOSOMAL PROTEIN S10 FAMILY MEMBER"/>
    <property type="match status" value="1"/>
</dbReference>
<evidence type="ECO:0000256" key="2">
    <source>
        <dbReference type="ARBA" id="ARBA00022980"/>
    </source>
</evidence>
<evidence type="ECO:0000313" key="6">
    <source>
        <dbReference type="EMBL" id="CAE8593782.1"/>
    </source>
</evidence>
<evidence type="ECO:0000256" key="4">
    <source>
        <dbReference type="SAM" id="MobiDB-lite"/>
    </source>
</evidence>
<evidence type="ECO:0000313" key="7">
    <source>
        <dbReference type="Proteomes" id="UP000654075"/>
    </source>
</evidence>
<dbReference type="Pfam" id="PF00026">
    <property type="entry name" value="Asp"/>
    <property type="match status" value="1"/>
</dbReference>
<feature type="compositionally biased region" description="Acidic residues" evidence="4">
    <location>
        <begin position="347"/>
        <end position="356"/>
    </location>
</feature>
<feature type="region of interest" description="Disordered" evidence="4">
    <location>
        <begin position="731"/>
        <end position="821"/>
    </location>
</feature>
<dbReference type="SMART" id="SM01403">
    <property type="entry name" value="Ribosomal_S10"/>
    <property type="match status" value="1"/>
</dbReference>
<dbReference type="OrthoDB" id="417171at2759"/>
<dbReference type="Gene3D" id="3.30.70.600">
    <property type="entry name" value="Ribosomal protein S10 domain"/>
    <property type="match status" value="1"/>
</dbReference>
<feature type="non-terminal residue" evidence="6">
    <location>
        <position position="1"/>
    </location>
</feature>
<dbReference type="InterPro" id="IPR001848">
    <property type="entry name" value="Ribosomal_uS10"/>
</dbReference>
<dbReference type="InterPro" id="IPR021109">
    <property type="entry name" value="Peptidase_aspartic_dom_sf"/>
</dbReference>
<dbReference type="GO" id="GO:0006412">
    <property type="term" value="P:translation"/>
    <property type="evidence" value="ECO:0007669"/>
    <property type="project" value="InterPro"/>
</dbReference>
<dbReference type="HAMAP" id="MF_00508">
    <property type="entry name" value="Ribosomal_uS10"/>
    <property type="match status" value="1"/>
</dbReference>
<evidence type="ECO:0000259" key="5">
    <source>
        <dbReference type="SMART" id="SM01403"/>
    </source>
</evidence>
<dbReference type="Proteomes" id="UP000654075">
    <property type="component" value="Unassembled WGS sequence"/>
</dbReference>
<keyword evidence="2" id="KW-0689">Ribosomal protein</keyword>
<keyword evidence="3" id="KW-0687">Ribonucleoprotein</keyword>
<dbReference type="GO" id="GO:0005840">
    <property type="term" value="C:ribosome"/>
    <property type="evidence" value="ECO:0007669"/>
    <property type="project" value="UniProtKB-KW"/>
</dbReference>
<dbReference type="InterPro" id="IPR001969">
    <property type="entry name" value="Aspartic_peptidase_AS"/>
</dbReference>
<accession>A0A813E7C0</accession>
<dbReference type="Pfam" id="PF00338">
    <property type="entry name" value="Ribosomal_S10"/>
    <property type="match status" value="1"/>
</dbReference>
<dbReference type="GO" id="GO:1990904">
    <property type="term" value="C:ribonucleoprotein complex"/>
    <property type="evidence" value="ECO:0007669"/>
    <property type="project" value="UniProtKB-KW"/>
</dbReference>
<dbReference type="SUPFAM" id="SSF50630">
    <property type="entry name" value="Acid proteases"/>
    <property type="match status" value="1"/>
</dbReference>
<feature type="domain" description="Small ribosomal subunit protein uS10" evidence="5">
    <location>
        <begin position="630"/>
        <end position="716"/>
    </location>
</feature>
<dbReference type="InterPro" id="IPR033121">
    <property type="entry name" value="PEPTIDASE_A1"/>
</dbReference>
<gene>
    <name evidence="6" type="ORF">PGLA1383_LOCUS12369</name>
</gene>
<dbReference type="AlphaFoldDB" id="A0A813E7C0"/>
<dbReference type="GO" id="GO:0004190">
    <property type="term" value="F:aspartic-type endopeptidase activity"/>
    <property type="evidence" value="ECO:0007669"/>
    <property type="project" value="InterPro"/>
</dbReference>
<dbReference type="GO" id="GO:0003735">
    <property type="term" value="F:structural constituent of ribosome"/>
    <property type="evidence" value="ECO:0007669"/>
    <property type="project" value="InterPro"/>
</dbReference>
<dbReference type="SUPFAM" id="SSF49899">
    <property type="entry name" value="Concanavalin A-like lectins/glucanases"/>
    <property type="match status" value="1"/>
</dbReference>
<dbReference type="GO" id="GO:0006508">
    <property type="term" value="P:proteolysis"/>
    <property type="evidence" value="ECO:0007669"/>
    <property type="project" value="InterPro"/>
</dbReference>
<evidence type="ECO:0000256" key="3">
    <source>
        <dbReference type="ARBA" id="ARBA00023274"/>
    </source>
</evidence>
<name>A0A813E7C0_POLGL</name>
<comment type="caution">
    <text evidence="6">The sequence shown here is derived from an EMBL/GenBank/DDBJ whole genome shotgun (WGS) entry which is preliminary data.</text>
</comment>
<dbReference type="Gene3D" id="2.60.120.200">
    <property type="match status" value="1"/>
</dbReference>
<reference evidence="6" key="1">
    <citation type="submission" date="2021-02" db="EMBL/GenBank/DDBJ databases">
        <authorList>
            <person name="Dougan E. K."/>
            <person name="Rhodes N."/>
            <person name="Thang M."/>
            <person name="Chan C."/>
        </authorList>
    </citation>
    <scope>NUCLEOTIDE SEQUENCE</scope>
</reference>
<dbReference type="EMBL" id="CAJNNV010006573">
    <property type="protein sequence ID" value="CAE8593782.1"/>
    <property type="molecule type" value="Genomic_DNA"/>
</dbReference>
<feature type="compositionally biased region" description="Basic residues" evidence="4">
    <location>
        <begin position="308"/>
        <end position="318"/>
    </location>
</feature>
<feature type="region of interest" description="Disordered" evidence="4">
    <location>
        <begin position="295"/>
        <end position="356"/>
    </location>
</feature>
<proteinExistence type="inferred from homology"/>
<feature type="compositionally biased region" description="Basic and acidic residues" evidence="4">
    <location>
        <begin position="760"/>
        <end position="773"/>
    </location>
</feature>
<dbReference type="InterPro" id="IPR027486">
    <property type="entry name" value="Ribosomal_uS10_dom"/>
</dbReference>
<protein>
    <recommendedName>
        <fullName evidence="5">Small ribosomal subunit protein uS10 domain-containing protein</fullName>
    </recommendedName>
</protein>
<organism evidence="6 7">
    <name type="scientific">Polarella glacialis</name>
    <name type="common">Dinoflagellate</name>
    <dbReference type="NCBI Taxonomy" id="89957"/>
    <lineage>
        <taxon>Eukaryota</taxon>
        <taxon>Sar</taxon>
        <taxon>Alveolata</taxon>
        <taxon>Dinophyceae</taxon>
        <taxon>Suessiales</taxon>
        <taxon>Suessiaceae</taxon>
        <taxon>Polarella</taxon>
    </lineage>
</organism>
<dbReference type="Gene3D" id="2.40.70.10">
    <property type="entry name" value="Acid Proteases"/>
    <property type="match status" value="1"/>
</dbReference>
<comment type="similarity">
    <text evidence="1">Belongs to the universal ribosomal protein uS10 family.</text>
</comment>
<sequence length="924" mass="100441">MTCEGADFPRNTLGGGLNLRQTGFSGPLGPEFAFSAVVQFERPSRPSMLFDFANDRQESSIFVEVGGPDKLGSLIFGITEGGETVSLPVDDCWKVGSHAHTFLFTISATGTYNVYKDGELLARAQGLAPRCGPRRHLCVGQSSYAPQSSFKGRIQKIKVWDQEVDHFATDMMYESEVDSAVQNFAQWYSRDISVWTFGSLASYAAAVEKDNRFAADLLVKLDVHDELDGYDDFVCKALGSHGLALTPGAYGRKTGIEQYGQDAADEYLKLDDDVWSDGDGGNDDGDEEDVLALKPYDDGEDEEEGNKPKKNKSKKGKGKGKDEDEEDEDLGPASKDWNKYDFYGGDDNGDDSEAASDEDLTFKARKLEELRSLRLQGSVDPLVALLGPSAGKAEKEEAGKASAEDGSADGVDAAAQFESVFAAEKSSVRRDLTQLPAAKRKSLLKKEAPELPLLEDFKVKGNSGYWQVEIDDIYFDKKPQSICKGCRVAVDTGTSELAGPSDTISDLRRLLGVVDCSEAGLAKLPQMGFAVNGRILSLSPKEYTSGVEGGCSLSLMSLDIPPPKGPLFVFGIPFLQKYYTVYDHANSKVGFAVAKHEGQVPEPMLLSVDQHTDTEAIWAPAAVSVNKLRALRLESAHGDETREELHVAGPVRLPTKTLRLMVRKSPCGEGTNLSTNTYDRWEMRIHKRLIDLHSPSDVVKQITSISIEPGVEVEVTIAGFELPTIGLEAPENRRRSADAAKSRHLKTGAQAPSRRRRQKQAPENRRRGADAAKSRHLKTGAQAPSRRRRQKQAPENRRRGADAAKSRHLKTATAPPTPPKADLWFLAQQALRAAKKFAAHASANQRPKRKFASHATLCRAFTFSSGPARGCEERTCSPTRARTAQCEGAKRGSASGARALWSAGHAARSECASSGPAKTGLLPG</sequence>
<dbReference type="PROSITE" id="PS00141">
    <property type="entry name" value="ASP_PROTEASE"/>
    <property type="match status" value="1"/>
</dbReference>